<evidence type="ECO:0000313" key="3">
    <source>
        <dbReference type="Proteomes" id="UP000035352"/>
    </source>
</evidence>
<dbReference type="RefSeq" id="WP_047194229.1">
    <property type="nucleotide sequence ID" value="NZ_CP011371.1"/>
</dbReference>
<evidence type="ECO:0000313" key="2">
    <source>
        <dbReference type="EMBL" id="AKJ28357.1"/>
    </source>
</evidence>
<proteinExistence type="predicted"/>
<dbReference type="OrthoDB" id="9173263at2"/>
<reference evidence="2 3" key="1">
    <citation type="submission" date="2015-05" db="EMBL/GenBank/DDBJ databases">
        <authorList>
            <person name="Tang B."/>
            <person name="Yu Y."/>
        </authorList>
    </citation>
    <scope>NUCLEOTIDE SEQUENCE [LARGE SCALE GENOMIC DNA]</scope>
    <source>
        <strain evidence="2 3">DSM 7029</strain>
    </source>
</reference>
<evidence type="ECO:0000256" key="1">
    <source>
        <dbReference type="SAM" id="MobiDB-lite"/>
    </source>
</evidence>
<accession>A0A0G3BGC4</accession>
<sequence>MAAKMNRDIEVFSDEMVYQRTVRGQRTLVFSPESLAVPARRFLAMVNGHTPLRALLDLGFPIDDMRPPIYSLVEQGLIEARSIQRVVYTYSPPADEPDAGTPQRRSPWTWDAVRGTGRAHEHLRP</sequence>
<dbReference type="EMBL" id="CP011371">
    <property type="protein sequence ID" value="AKJ28357.1"/>
    <property type="molecule type" value="Genomic_DNA"/>
</dbReference>
<gene>
    <name evidence="2" type="ORF">AAW51_1666</name>
</gene>
<feature type="region of interest" description="Disordered" evidence="1">
    <location>
        <begin position="91"/>
        <end position="125"/>
    </location>
</feature>
<name>A0A0G3BGC4_9BURK</name>
<protein>
    <submittedName>
        <fullName evidence="2">Uncharacterized protein</fullName>
    </submittedName>
</protein>
<dbReference type="KEGG" id="pbh:AAW51_1666"/>
<dbReference type="AlphaFoldDB" id="A0A0G3BGC4"/>
<dbReference type="Proteomes" id="UP000035352">
    <property type="component" value="Chromosome"/>
</dbReference>
<keyword evidence="3" id="KW-1185">Reference proteome</keyword>
<organism evidence="2 3">
    <name type="scientific">Caldimonas brevitalea</name>
    <dbReference type="NCBI Taxonomy" id="413882"/>
    <lineage>
        <taxon>Bacteria</taxon>
        <taxon>Pseudomonadati</taxon>
        <taxon>Pseudomonadota</taxon>
        <taxon>Betaproteobacteria</taxon>
        <taxon>Burkholderiales</taxon>
        <taxon>Sphaerotilaceae</taxon>
        <taxon>Caldimonas</taxon>
    </lineage>
</organism>